<name>A0A6J4TMX6_9ACTN</name>
<sequence length="34" mass="4380">MKPRRRLFDYYRQFQELSPEEVSREYRERSEAAR</sequence>
<gene>
    <name evidence="1" type="ORF">AVDCRST_MAG30-3539</name>
</gene>
<feature type="non-terminal residue" evidence="1">
    <location>
        <position position="34"/>
    </location>
</feature>
<organism evidence="1">
    <name type="scientific">uncultured Solirubrobacteraceae bacterium</name>
    <dbReference type="NCBI Taxonomy" id="1162706"/>
    <lineage>
        <taxon>Bacteria</taxon>
        <taxon>Bacillati</taxon>
        <taxon>Actinomycetota</taxon>
        <taxon>Thermoleophilia</taxon>
        <taxon>Solirubrobacterales</taxon>
        <taxon>Solirubrobacteraceae</taxon>
        <taxon>environmental samples</taxon>
    </lineage>
</organism>
<evidence type="ECO:0000313" key="1">
    <source>
        <dbReference type="EMBL" id="CAA9528072.1"/>
    </source>
</evidence>
<dbReference type="AlphaFoldDB" id="A0A6J4TMX6"/>
<dbReference type="EMBL" id="CADCVS010000463">
    <property type="protein sequence ID" value="CAA9528072.1"/>
    <property type="molecule type" value="Genomic_DNA"/>
</dbReference>
<protein>
    <submittedName>
        <fullName evidence="1">Uncharacterized protein</fullName>
    </submittedName>
</protein>
<proteinExistence type="predicted"/>
<reference evidence="1" key="1">
    <citation type="submission" date="2020-02" db="EMBL/GenBank/DDBJ databases">
        <authorList>
            <person name="Meier V. D."/>
        </authorList>
    </citation>
    <scope>NUCLEOTIDE SEQUENCE</scope>
    <source>
        <strain evidence="1">AVDCRST_MAG30</strain>
    </source>
</reference>
<accession>A0A6J4TMX6</accession>